<dbReference type="AlphaFoldDB" id="S9R6J0"/>
<dbReference type="PROSITE" id="PS51746">
    <property type="entry name" value="PPM_2"/>
    <property type="match status" value="1"/>
</dbReference>
<feature type="domain" description="PPM-type phosphatase" evidence="2">
    <location>
        <begin position="39"/>
        <end position="298"/>
    </location>
</feature>
<reference evidence="3 4" key="1">
    <citation type="journal article" date="2011" name="Science">
        <title>Comparative functional genomics of the fission yeasts.</title>
        <authorList>
            <person name="Rhind N."/>
            <person name="Chen Z."/>
            <person name="Yassour M."/>
            <person name="Thompson D.A."/>
            <person name="Haas B.J."/>
            <person name="Habib N."/>
            <person name="Wapinski I."/>
            <person name="Roy S."/>
            <person name="Lin M.F."/>
            <person name="Heiman D.I."/>
            <person name="Young S.K."/>
            <person name="Furuya K."/>
            <person name="Guo Y."/>
            <person name="Pidoux A."/>
            <person name="Chen H.M."/>
            <person name="Robbertse B."/>
            <person name="Goldberg J.M."/>
            <person name="Aoki K."/>
            <person name="Bayne E.H."/>
            <person name="Berlin A.M."/>
            <person name="Desjardins C.A."/>
            <person name="Dobbs E."/>
            <person name="Dukaj L."/>
            <person name="Fan L."/>
            <person name="FitzGerald M.G."/>
            <person name="French C."/>
            <person name="Gujja S."/>
            <person name="Hansen K."/>
            <person name="Keifenheim D."/>
            <person name="Levin J.Z."/>
            <person name="Mosher R.A."/>
            <person name="Mueller C.A."/>
            <person name="Pfiffner J."/>
            <person name="Priest M."/>
            <person name="Russ C."/>
            <person name="Smialowska A."/>
            <person name="Swoboda P."/>
            <person name="Sykes S.M."/>
            <person name="Vaughn M."/>
            <person name="Vengrova S."/>
            <person name="Yoder R."/>
            <person name="Zeng Q."/>
            <person name="Allshire R."/>
            <person name="Baulcombe D."/>
            <person name="Birren B.W."/>
            <person name="Brown W."/>
            <person name="Ekwall K."/>
            <person name="Kellis M."/>
            <person name="Leatherwood J."/>
            <person name="Levin H."/>
            <person name="Margalit H."/>
            <person name="Martienssen R."/>
            <person name="Nieduszynski C.A."/>
            <person name="Spatafora J.W."/>
            <person name="Friedman N."/>
            <person name="Dalgaard J.Z."/>
            <person name="Baumann P."/>
            <person name="Niki H."/>
            <person name="Regev A."/>
            <person name="Nusbaum C."/>
        </authorList>
    </citation>
    <scope>NUCLEOTIDE SEQUENCE [LARGE SCALE GENOMIC DNA]</scope>
    <source>
        <strain evidence="4">yFS286</strain>
    </source>
</reference>
<dbReference type="OMA" id="QKACNSL"/>
<comment type="cofactor">
    <cofactor evidence="1">
        <name>Mg(2+)</name>
        <dbReference type="ChEBI" id="CHEBI:18420"/>
    </cofactor>
</comment>
<dbReference type="SMART" id="SM00332">
    <property type="entry name" value="PP2Cc"/>
    <property type="match status" value="1"/>
</dbReference>
<dbReference type="GeneID" id="25032105"/>
<keyword evidence="1" id="KW-0464">Manganese</keyword>
<dbReference type="VEuPathDB" id="FungiDB:SOCG_03133"/>
<keyword evidence="4" id="KW-1185">Reference proteome</keyword>
<keyword evidence="1" id="KW-0378">Hydrolase</keyword>
<keyword evidence="1" id="KW-0479">Metal-binding</keyword>
<dbReference type="SUPFAM" id="SSF81606">
    <property type="entry name" value="PP2C-like"/>
    <property type="match status" value="1"/>
</dbReference>
<dbReference type="PANTHER" id="PTHR12320">
    <property type="entry name" value="PROTEIN PHOSPHATASE 2C"/>
    <property type="match status" value="1"/>
</dbReference>
<comment type="catalytic activity">
    <reaction evidence="1">
        <text>O-phospho-L-threonyl-[protein] + H2O = L-threonyl-[protein] + phosphate</text>
        <dbReference type="Rhea" id="RHEA:47004"/>
        <dbReference type="Rhea" id="RHEA-COMP:11060"/>
        <dbReference type="Rhea" id="RHEA-COMP:11605"/>
        <dbReference type="ChEBI" id="CHEBI:15377"/>
        <dbReference type="ChEBI" id="CHEBI:30013"/>
        <dbReference type="ChEBI" id="CHEBI:43474"/>
        <dbReference type="ChEBI" id="CHEBI:61977"/>
        <dbReference type="EC" id="3.1.3.16"/>
    </reaction>
</comment>
<dbReference type="eggNOG" id="KOG1379">
    <property type="taxonomic scope" value="Eukaryota"/>
</dbReference>
<proteinExistence type="inferred from homology"/>
<dbReference type="Gene3D" id="3.60.40.10">
    <property type="entry name" value="PPM-type phosphatase domain"/>
    <property type="match status" value="2"/>
</dbReference>
<evidence type="ECO:0000313" key="3">
    <source>
        <dbReference type="EMBL" id="EPX73915.1"/>
    </source>
</evidence>
<dbReference type="OrthoDB" id="60843at2759"/>
<dbReference type="GO" id="GO:0046872">
    <property type="term" value="F:metal ion binding"/>
    <property type="evidence" value="ECO:0007669"/>
    <property type="project" value="UniProtKB-UniRule"/>
</dbReference>
<dbReference type="SMART" id="SM00331">
    <property type="entry name" value="PP2C_SIG"/>
    <property type="match status" value="1"/>
</dbReference>
<organism evidence="3 4">
    <name type="scientific">Schizosaccharomyces octosporus (strain yFS286)</name>
    <name type="common">Fission yeast</name>
    <name type="synonym">Octosporomyces octosporus</name>
    <dbReference type="NCBI Taxonomy" id="483514"/>
    <lineage>
        <taxon>Eukaryota</taxon>
        <taxon>Fungi</taxon>
        <taxon>Dikarya</taxon>
        <taxon>Ascomycota</taxon>
        <taxon>Taphrinomycotina</taxon>
        <taxon>Schizosaccharomycetes</taxon>
        <taxon>Schizosaccharomycetales</taxon>
        <taxon>Schizosaccharomycetaceae</taxon>
        <taxon>Schizosaccharomyces</taxon>
    </lineage>
</organism>
<dbReference type="EC" id="3.1.3.16" evidence="1"/>
<comment type="catalytic activity">
    <reaction evidence="1">
        <text>O-phospho-L-seryl-[protein] + H2O = L-seryl-[protein] + phosphate</text>
        <dbReference type="Rhea" id="RHEA:20629"/>
        <dbReference type="Rhea" id="RHEA-COMP:9863"/>
        <dbReference type="Rhea" id="RHEA-COMP:11604"/>
        <dbReference type="ChEBI" id="CHEBI:15377"/>
        <dbReference type="ChEBI" id="CHEBI:29999"/>
        <dbReference type="ChEBI" id="CHEBI:43474"/>
        <dbReference type="ChEBI" id="CHEBI:83421"/>
        <dbReference type="EC" id="3.1.3.16"/>
    </reaction>
</comment>
<dbReference type="GO" id="GO:0004722">
    <property type="term" value="F:protein serine/threonine phosphatase activity"/>
    <property type="evidence" value="ECO:0007669"/>
    <property type="project" value="UniProtKB-EC"/>
</dbReference>
<dbReference type="EMBL" id="KE503206">
    <property type="protein sequence ID" value="EPX73915.1"/>
    <property type="molecule type" value="Genomic_DNA"/>
</dbReference>
<dbReference type="Pfam" id="PF07228">
    <property type="entry name" value="SpoIIE"/>
    <property type="match status" value="1"/>
</dbReference>
<evidence type="ECO:0000256" key="1">
    <source>
        <dbReference type="RuleBase" id="RU366020"/>
    </source>
</evidence>
<dbReference type="HOGENOM" id="CLU_029404_3_0_1"/>
<comment type="similarity">
    <text evidence="1">Belongs to the PP2C family.</text>
</comment>
<dbReference type="InterPro" id="IPR001932">
    <property type="entry name" value="PPM-type_phosphatase-like_dom"/>
</dbReference>
<dbReference type="RefSeq" id="XP_013017075.1">
    <property type="nucleotide sequence ID" value="XM_013161621.1"/>
</dbReference>
<comment type="cofactor">
    <cofactor evidence="1">
        <name>Mn(2+)</name>
        <dbReference type="ChEBI" id="CHEBI:29035"/>
    </cofactor>
</comment>
<sequence>MILTSSMQQLFRRDCTRSLQWMKKNYIYTISSATSFHKKPSVFENSEPLDHPDAGEDSFTSLKDAKYAFNAVLDGVGGWTSIGIDPSKFSWGLVRELEKEFKHFDNDKFPDPLSLLTNAFSSLKKSNSVKAGSSTVCTTIFEKQSGKLHSLNLGDSGFLILRKGAVFYESPPQVLQFNMPYQLAIYPSPYVSKNEITPYMSDLTKHQLHNGDLVILATDGVFDNLDSRSVLEIANRALSETSIDGDFTKRLADSICDTAVTNSKNTKWISPFAKAARNYGLKFRGGKVDDTTVTCMLIQQPST</sequence>
<dbReference type="InterPro" id="IPR039123">
    <property type="entry name" value="PPTC7"/>
</dbReference>
<dbReference type="InterPro" id="IPR036457">
    <property type="entry name" value="PPM-type-like_dom_sf"/>
</dbReference>
<dbReference type="Proteomes" id="UP000016088">
    <property type="component" value="Unassembled WGS sequence"/>
</dbReference>
<gene>
    <name evidence="3" type="ORF">SOCG_03133</name>
</gene>
<protein>
    <recommendedName>
        <fullName evidence="1">Protein phosphatase</fullName>
        <ecNumber evidence="1">3.1.3.16</ecNumber>
    </recommendedName>
</protein>
<keyword evidence="1" id="KW-0460">Magnesium</keyword>
<name>S9R6J0_SCHOY</name>
<evidence type="ECO:0000259" key="2">
    <source>
        <dbReference type="PROSITE" id="PS51746"/>
    </source>
</evidence>
<evidence type="ECO:0000313" key="4">
    <source>
        <dbReference type="Proteomes" id="UP000016088"/>
    </source>
</evidence>
<keyword evidence="1" id="KW-0904">Protein phosphatase</keyword>
<accession>S9R6J0</accession>
<dbReference type="PANTHER" id="PTHR12320:SF1">
    <property type="entry name" value="PROTEIN PHOSPHATASE PTC7 HOMOLOG"/>
    <property type="match status" value="1"/>
</dbReference>